<name>A0A428NMG7_9HYPO</name>
<gene>
    <name evidence="3" type="ORF">CEP54_015650</name>
</gene>
<dbReference type="AlphaFoldDB" id="A0A428NMG7"/>
<evidence type="ECO:0000313" key="4">
    <source>
        <dbReference type="Proteomes" id="UP000288168"/>
    </source>
</evidence>
<feature type="region of interest" description="Disordered" evidence="2">
    <location>
        <begin position="38"/>
        <end position="60"/>
    </location>
</feature>
<feature type="coiled-coil region" evidence="1">
    <location>
        <begin position="6"/>
        <end position="33"/>
    </location>
</feature>
<keyword evidence="4" id="KW-1185">Reference proteome</keyword>
<protein>
    <submittedName>
        <fullName evidence="3">Uncharacterized protein</fullName>
    </submittedName>
</protein>
<proteinExistence type="predicted"/>
<dbReference type="EMBL" id="NKCI01000390">
    <property type="protein sequence ID" value="RSL41976.1"/>
    <property type="molecule type" value="Genomic_DNA"/>
</dbReference>
<evidence type="ECO:0000256" key="1">
    <source>
        <dbReference type="SAM" id="Coils"/>
    </source>
</evidence>
<organism evidence="3 4">
    <name type="scientific">Fusarium duplospermum</name>
    <dbReference type="NCBI Taxonomy" id="1325734"/>
    <lineage>
        <taxon>Eukaryota</taxon>
        <taxon>Fungi</taxon>
        <taxon>Dikarya</taxon>
        <taxon>Ascomycota</taxon>
        <taxon>Pezizomycotina</taxon>
        <taxon>Sordariomycetes</taxon>
        <taxon>Hypocreomycetidae</taxon>
        <taxon>Hypocreales</taxon>
        <taxon>Nectriaceae</taxon>
        <taxon>Fusarium</taxon>
        <taxon>Fusarium solani species complex</taxon>
    </lineage>
</organism>
<keyword evidence="1" id="KW-0175">Coiled coil</keyword>
<evidence type="ECO:0000256" key="2">
    <source>
        <dbReference type="SAM" id="MobiDB-lite"/>
    </source>
</evidence>
<comment type="caution">
    <text evidence="3">The sequence shown here is derived from an EMBL/GenBank/DDBJ whole genome shotgun (WGS) entry which is preliminary data.</text>
</comment>
<dbReference type="Proteomes" id="UP000288168">
    <property type="component" value="Unassembled WGS sequence"/>
</dbReference>
<reference evidence="3 4" key="1">
    <citation type="submission" date="2017-06" db="EMBL/GenBank/DDBJ databases">
        <title>Comparative genomic analysis of Ambrosia Fusariam Clade fungi.</title>
        <authorList>
            <person name="Stajich J.E."/>
            <person name="Carrillo J."/>
            <person name="Kijimoto T."/>
            <person name="Eskalen A."/>
            <person name="O'Donnell K."/>
            <person name="Kasson M."/>
        </authorList>
    </citation>
    <scope>NUCLEOTIDE SEQUENCE [LARGE SCALE GENOMIC DNA]</scope>
    <source>
        <strain evidence="3 4">NRRL62584</strain>
    </source>
</reference>
<evidence type="ECO:0000313" key="3">
    <source>
        <dbReference type="EMBL" id="RSL41976.1"/>
    </source>
</evidence>
<sequence length="99" mass="11658">MDVYTSQERQKRISELIEERAKEQEELTKLEGFIERLPDADQMRRSGSSSRARRKGAPEALTQEQLLRQLKEDKAKKLENIANLWKKICDLQDQERATK</sequence>
<accession>A0A428NMG7</accession>